<keyword evidence="3" id="KW-1185">Reference proteome</keyword>
<dbReference type="InterPro" id="IPR000477">
    <property type="entry name" value="RT_dom"/>
</dbReference>
<dbReference type="Pfam" id="PF13456">
    <property type="entry name" value="RVT_3"/>
    <property type="match status" value="1"/>
</dbReference>
<dbReference type="InterPro" id="IPR012337">
    <property type="entry name" value="RNaseH-like_sf"/>
</dbReference>
<dbReference type="EMBL" id="JAWXYG010000005">
    <property type="protein sequence ID" value="KAK4272986.1"/>
    <property type="molecule type" value="Genomic_DNA"/>
</dbReference>
<dbReference type="InterPro" id="IPR036397">
    <property type="entry name" value="RNaseH_sf"/>
</dbReference>
<comment type="caution">
    <text evidence="2">The sequence shown here is derived from an EMBL/GenBank/DDBJ whole genome shotgun (WGS) entry which is preliminary data.</text>
</comment>
<evidence type="ECO:0000259" key="1">
    <source>
        <dbReference type="PROSITE" id="PS50878"/>
    </source>
</evidence>
<dbReference type="InterPro" id="IPR002156">
    <property type="entry name" value="RNaseH_domain"/>
</dbReference>
<dbReference type="Gene3D" id="3.60.10.10">
    <property type="entry name" value="Endonuclease/exonuclease/phosphatase"/>
    <property type="match status" value="1"/>
</dbReference>
<reference evidence="2" key="1">
    <citation type="submission" date="2023-10" db="EMBL/GenBank/DDBJ databases">
        <title>Chromosome-level genome of the transformable northern wattle, Acacia crassicarpa.</title>
        <authorList>
            <person name="Massaro I."/>
            <person name="Sinha N.R."/>
            <person name="Poethig S."/>
            <person name="Leichty A.R."/>
        </authorList>
    </citation>
    <scope>NUCLEOTIDE SEQUENCE</scope>
    <source>
        <strain evidence="2">Acra3RX</strain>
        <tissue evidence="2">Leaf</tissue>
    </source>
</reference>
<dbReference type="SUPFAM" id="SSF53098">
    <property type="entry name" value="Ribonuclease H-like"/>
    <property type="match status" value="1"/>
</dbReference>
<dbReference type="InterPro" id="IPR044730">
    <property type="entry name" value="RNase_H-like_dom_plant"/>
</dbReference>
<dbReference type="Pfam" id="PF03372">
    <property type="entry name" value="Exo_endo_phos"/>
    <property type="match status" value="1"/>
</dbReference>
<dbReference type="InterPro" id="IPR005135">
    <property type="entry name" value="Endo/exonuclease/phosphatase"/>
</dbReference>
<dbReference type="Pfam" id="PF00078">
    <property type="entry name" value="RVT_1"/>
    <property type="match status" value="1"/>
</dbReference>
<proteinExistence type="predicted"/>
<gene>
    <name evidence="2" type="ORF">QN277_021463</name>
</gene>
<dbReference type="InterPro" id="IPR026960">
    <property type="entry name" value="RVT-Znf"/>
</dbReference>
<organism evidence="2 3">
    <name type="scientific">Acacia crassicarpa</name>
    <name type="common">northern wattle</name>
    <dbReference type="NCBI Taxonomy" id="499986"/>
    <lineage>
        <taxon>Eukaryota</taxon>
        <taxon>Viridiplantae</taxon>
        <taxon>Streptophyta</taxon>
        <taxon>Embryophyta</taxon>
        <taxon>Tracheophyta</taxon>
        <taxon>Spermatophyta</taxon>
        <taxon>Magnoliopsida</taxon>
        <taxon>eudicotyledons</taxon>
        <taxon>Gunneridae</taxon>
        <taxon>Pentapetalae</taxon>
        <taxon>rosids</taxon>
        <taxon>fabids</taxon>
        <taxon>Fabales</taxon>
        <taxon>Fabaceae</taxon>
        <taxon>Caesalpinioideae</taxon>
        <taxon>mimosoid clade</taxon>
        <taxon>Acacieae</taxon>
        <taxon>Acacia</taxon>
    </lineage>
</organism>
<dbReference type="CDD" id="cd01650">
    <property type="entry name" value="RT_nLTR_like"/>
    <property type="match status" value="1"/>
</dbReference>
<dbReference type="GO" id="GO:0003676">
    <property type="term" value="F:nucleic acid binding"/>
    <property type="evidence" value="ECO:0007669"/>
    <property type="project" value="InterPro"/>
</dbReference>
<dbReference type="GO" id="GO:0004523">
    <property type="term" value="F:RNA-DNA hybrid ribonuclease activity"/>
    <property type="evidence" value="ECO:0007669"/>
    <property type="project" value="InterPro"/>
</dbReference>
<name>A0AAE1JQB4_9FABA</name>
<dbReference type="PANTHER" id="PTHR33116:SF86">
    <property type="entry name" value="REVERSE TRANSCRIPTASE DOMAIN-CONTAINING PROTEIN"/>
    <property type="match status" value="1"/>
</dbReference>
<dbReference type="Gene3D" id="3.30.420.10">
    <property type="entry name" value="Ribonuclease H-like superfamily/Ribonuclease H"/>
    <property type="match status" value="1"/>
</dbReference>
<dbReference type="Pfam" id="PF13966">
    <property type="entry name" value="zf-RVT"/>
    <property type="match status" value="1"/>
</dbReference>
<dbReference type="PANTHER" id="PTHR33116">
    <property type="entry name" value="REVERSE TRANSCRIPTASE ZINC-BINDING DOMAIN-CONTAINING PROTEIN-RELATED-RELATED"/>
    <property type="match status" value="1"/>
</dbReference>
<dbReference type="InterPro" id="IPR043502">
    <property type="entry name" value="DNA/RNA_pol_sf"/>
</dbReference>
<dbReference type="SUPFAM" id="SSF56219">
    <property type="entry name" value="DNase I-like"/>
    <property type="match status" value="1"/>
</dbReference>
<dbReference type="Proteomes" id="UP001293593">
    <property type="component" value="Unassembled WGS sequence"/>
</dbReference>
<protein>
    <recommendedName>
        <fullName evidence="1">Reverse transcriptase domain-containing protein</fullName>
    </recommendedName>
</protein>
<dbReference type="PROSITE" id="PS50878">
    <property type="entry name" value="RT_POL"/>
    <property type="match status" value="1"/>
</dbReference>
<accession>A0AAE1JQB4</accession>
<evidence type="ECO:0000313" key="2">
    <source>
        <dbReference type="EMBL" id="KAK4272986.1"/>
    </source>
</evidence>
<sequence length="1366" mass="154903">MSKILYWNCRGACDGSLLRNLRLAWRNSCPDLLILTETKSENASLVSRLEPLGFDASAFIPSVGRSGGLCAVWRSEKISVVVLKSNRQYLHFKCSLLGHPVFLLTAVYAVPIPHLKQALWADLRSLAAIISLPWVVVGDFNDIASMDERIGGSSPNVSRMKIFQDRIQDCMLSDLGSSGPRFTWKGPKLPNCPRLFQRLDRALANNLFLMNFGNCYIQVLARTKFSDHSPLMVCLGNESSVYPVLKPFRFEAMWLEHEFFESFLAEKWLSGECIDLALLKFQLELIPWNRNVFGYLEKEKSIVLARLKGIQSSSSYPYSHFLCDLEKQLQEKLDYLIKLDEIKWFQKSKVKWINDGDRNTRFYHLSSKMRCRRNRIVALKNGTGGWIDSEEELKSLVVDFFKGLFTDDTGSSAAIVSNSSFPRLDESSLKNLDKIPTDEEIRTAIFSMGNFKAPGNDGFPPVFYKKNWSRVGSEVCAFVKGVFNGSSSLVDANKTLISLIPKRESPELISHFRPISLCTVHYKGVTKIITQRLKGVLNDLISPYQASFIKGRHIQDNLLVGQELLHIMHKNRSKQGLMAIKIDLEKAYDRIRWDFLRLVLLEVGFEESFIDLVMTCVSSVSYNVLWNGSKTEFFTPGRGLRQGDPMSPLLFVLCMDKISHLICDEVESGNWQPIATSRTGPKISHLMFADDLLLFGAATIEQAKCMLACLDKFTDASGGMVNRAKSSLFFSPRVSAVTKNSIRVLSQMTISCDIGRYLGFPLSRSRNSRKTFHYVIERVQSKLSVWKARSLSMAGRVTLAKSVISSIPLYPMQVARLPKGVCLAVEKIQRNFIWGHGDNNNRFHPVGWDRITRPKEFGGLGFRRLQSLNKACGAKLAWNLVTGATGLWAEVLQAKYMLRDEHSLLVSKSGDSKLWKFITSQRHIIEKGTKWQIRNGSMVRFFEDRWLFDGKISDQCLRILSDEESRSSVADWVLNGFWDMDRLAGIVNTSILQRLISHLPPVSSAGYDVMTWGASGNGIFSIRSAYFLIENNPLNLKCNLFKHIWKWNGMERIRVFLWRVVLNSLPTNGWRSSWSSASPLCGYCNQALEDSLHVLRDCIYAKRLWLKLIPRRYVHQFFSSQMEDWLSMNFTGKFCTDLGNDWALIFGVSIWKLWSWRNAAIFDSSFSKPRDPHSVILHSWRRYTGFRISPTSCFLSSTIPDVVQCWQPPHEGWVKLNVDGAMVPSTSKAGCGGVLRDYRGEWIAGFSKELGMCNARSAEEWAVLEGLMLASDLGFRQVVVESDALELVNCLNDPHFVSGSLVVQRTKVMVSKDWVVSICYIPREFNQVADALAKWGLSRSCMFSECPSSLRALADKDDLGFLPLSM</sequence>
<dbReference type="SUPFAM" id="SSF56672">
    <property type="entry name" value="DNA/RNA polymerases"/>
    <property type="match status" value="1"/>
</dbReference>
<dbReference type="InterPro" id="IPR036691">
    <property type="entry name" value="Endo/exonu/phosph_ase_sf"/>
</dbReference>
<dbReference type="CDD" id="cd06222">
    <property type="entry name" value="RNase_H_like"/>
    <property type="match status" value="1"/>
</dbReference>
<feature type="domain" description="Reverse transcriptase" evidence="1">
    <location>
        <begin position="481"/>
        <end position="762"/>
    </location>
</feature>
<evidence type="ECO:0000313" key="3">
    <source>
        <dbReference type="Proteomes" id="UP001293593"/>
    </source>
</evidence>